<dbReference type="PANTHER" id="PTHR43110:SF1">
    <property type="entry name" value="THIOL PEROXIDASE"/>
    <property type="match status" value="1"/>
</dbReference>
<reference evidence="8" key="1">
    <citation type="submission" date="2016-10" db="EMBL/GenBank/DDBJ databases">
        <authorList>
            <person name="Varghese N."/>
            <person name="Submissions S."/>
        </authorList>
    </citation>
    <scope>NUCLEOTIDE SEQUENCE [LARGE SCALE GENOMIC DNA]</scope>
    <source>
        <strain evidence="8">CGMCC 4.3568</strain>
    </source>
</reference>
<keyword evidence="5" id="KW-0472">Membrane</keyword>
<dbReference type="Pfam" id="PF00578">
    <property type="entry name" value="AhpC-TSA"/>
    <property type="match status" value="1"/>
</dbReference>
<gene>
    <name evidence="7" type="ORF">SAMN05216266_13130</name>
</gene>
<evidence type="ECO:0000313" key="7">
    <source>
        <dbReference type="EMBL" id="SFB62651.1"/>
    </source>
</evidence>
<dbReference type="AlphaFoldDB" id="A0A1I1CJ01"/>
<keyword evidence="8" id="KW-1185">Reference proteome</keyword>
<dbReference type="Gene3D" id="3.40.30.10">
    <property type="entry name" value="Glutaredoxin"/>
    <property type="match status" value="1"/>
</dbReference>
<evidence type="ECO:0000259" key="6">
    <source>
        <dbReference type="PROSITE" id="PS51352"/>
    </source>
</evidence>
<dbReference type="OrthoDB" id="9151585at2"/>
<keyword evidence="1" id="KW-0575">Peroxidase</keyword>
<dbReference type="GO" id="GO:0004601">
    <property type="term" value="F:peroxidase activity"/>
    <property type="evidence" value="ECO:0007669"/>
    <property type="project" value="UniProtKB-KW"/>
</dbReference>
<dbReference type="PANTHER" id="PTHR43110">
    <property type="entry name" value="THIOL PEROXIDASE"/>
    <property type="match status" value="1"/>
</dbReference>
<protein>
    <submittedName>
        <fullName evidence="7">Peroxiredoxin Q/BCP</fullName>
    </submittedName>
</protein>
<keyword evidence="2" id="KW-0049">Antioxidant</keyword>
<dbReference type="InterPro" id="IPR036249">
    <property type="entry name" value="Thioredoxin-like_sf"/>
</dbReference>
<keyword evidence="1" id="KW-0560">Oxidoreductase</keyword>
<feature type="domain" description="Thioredoxin" evidence="6">
    <location>
        <begin position="90"/>
        <end position="246"/>
    </location>
</feature>
<feature type="transmembrane region" description="Helical" evidence="5">
    <location>
        <begin position="48"/>
        <end position="67"/>
    </location>
</feature>
<proteinExistence type="predicted"/>
<evidence type="ECO:0000256" key="3">
    <source>
        <dbReference type="ARBA" id="ARBA00023284"/>
    </source>
</evidence>
<evidence type="ECO:0000256" key="4">
    <source>
        <dbReference type="SAM" id="MobiDB-lite"/>
    </source>
</evidence>
<sequence length="247" mass="26035">MSKTSGKTQPKRPATGASGRGAPPRNRSQGARTVAKARGGSRGPRRSTLIGASLITVLAVVVLYLVYQNSQTTPDASGGGSGYKHVVGEPGIGATAPGFTLPSGSGGEVSLADYQGQNVLLYFHEGLMCQPCIDQITDLEQNQAALQKAGVDEVVAISHDPINQVSRKAADENLSTPWLSDPSQDVIRAYDAHKYGMMNETTAGHSFILVGSDGTIQWRADYGGAPDYTMFVPTEDVLADLARERAS</sequence>
<evidence type="ECO:0000256" key="5">
    <source>
        <dbReference type="SAM" id="Phobius"/>
    </source>
</evidence>
<name>A0A1I1CJ01_9PSEU</name>
<organism evidence="7 8">
    <name type="scientific">Amycolatopsis marina</name>
    <dbReference type="NCBI Taxonomy" id="490629"/>
    <lineage>
        <taxon>Bacteria</taxon>
        <taxon>Bacillati</taxon>
        <taxon>Actinomycetota</taxon>
        <taxon>Actinomycetes</taxon>
        <taxon>Pseudonocardiales</taxon>
        <taxon>Pseudonocardiaceae</taxon>
        <taxon>Amycolatopsis</taxon>
    </lineage>
</organism>
<evidence type="ECO:0000313" key="8">
    <source>
        <dbReference type="Proteomes" id="UP000243799"/>
    </source>
</evidence>
<keyword evidence="3" id="KW-0676">Redox-active center</keyword>
<keyword evidence="5" id="KW-0812">Transmembrane</keyword>
<accession>A0A1I1CJ01</accession>
<dbReference type="Proteomes" id="UP000243799">
    <property type="component" value="Unassembled WGS sequence"/>
</dbReference>
<dbReference type="InterPro" id="IPR000866">
    <property type="entry name" value="AhpC/TSA"/>
</dbReference>
<dbReference type="SUPFAM" id="SSF52833">
    <property type="entry name" value="Thioredoxin-like"/>
    <property type="match status" value="1"/>
</dbReference>
<evidence type="ECO:0000256" key="1">
    <source>
        <dbReference type="ARBA" id="ARBA00022559"/>
    </source>
</evidence>
<dbReference type="InterPro" id="IPR013766">
    <property type="entry name" value="Thioredoxin_domain"/>
</dbReference>
<dbReference type="EMBL" id="FOKG01000031">
    <property type="protein sequence ID" value="SFB62651.1"/>
    <property type="molecule type" value="Genomic_DNA"/>
</dbReference>
<feature type="region of interest" description="Disordered" evidence="4">
    <location>
        <begin position="1"/>
        <end position="45"/>
    </location>
</feature>
<dbReference type="InterPro" id="IPR050455">
    <property type="entry name" value="Tpx_Peroxidase_subfamily"/>
</dbReference>
<dbReference type="PROSITE" id="PS51352">
    <property type="entry name" value="THIOREDOXIN_2"/>
    <property type="match status" value="1"/>
</dbReference>
<evidence type="ECO:0000256" key="2">
    <source>
        <dbReference type="ARBA" id="ARBA00022862"/>
    </source>
</evidence>
<dbReference type="RefSeq" id="WP_091679115.1">
    <property type="nucleotide sequence ID" value="NZ_FOKG01000031.1"/>
</dbReference>
<keyword evidence="5" id="KW-1133">Transmembrane helix</keyword>
<dbReference type="STRING" id="490629.SAMN05216266_13130"/>